<dbReference type="EMBL" id="KZ512439">
    <property type="protein sequence ID" value="PKU31672.1"/>
    <property type="molecule type" value="Genomic_DNA"/>
</dbReference>
<reference evidence="2" key="1">
    <citation type="submission" date="2017-11" db="EMBL/GenBank/DDBJ databases">
        <authorList>
            <person name="Lima N.C."/>
            <person name="Parody-Merino A.M."/>
            <person name="Battley P.F."/>
            <person name="Fidler A.E."/>
            <person name="Prosdocimi F."/>
        </authorList>
    </citation>
    <scope>NUCLEOTIDE SEQUENCE [LARGE SCALE GENOMIC DNA]</scope>
</reference>
<protein>
    <submittedName>
        <fullName evidence="1">Uncharacterized protein</fullName>
    </submittedName>
</protein>
<reference evidence="2" key="2">
    <citation type="submission" date="2017-12" db="EMBL/GenBank/DDBJ databases">
        <title>Genome sequence of the Bar-tailed Godwit (Limosa lapponica baueri).</title>
        <authorList>
            <person name="Lima N.C.B."/>
            <person name="Parody-Merino A.M."/>
            <person name="Battley P.F."/>
            <person name="Fidler A.E."/>
            <person name="Prosdocimi F."/>
        </authorList>
    </citation>
    <scope>NUCLEOTIDE SEQUENCE [LARGE SCALE GENOMIC DNA]</scope>
</reference>
<proteinExistence type="predicted"/>
<dbReference type="Proteomes" id="UP000233556">
    <property type="component" value="Unassembled WGS sequence"/>
</dbReference>
<evidence type="ECO:0000313" key="1">
    <source>
        <dbReference type="EMBL" id="PKU31672.1"/>
    </source>
</evidence>
<accession>A0A2I0TD23</accession>
<evidence type="ECO:0000313" key="2">
    <source>
        <dbReference type="Proteomes" id="UP000233556"/>
    </source>
</evidence>
<dbReference type="AlphaFoldDB" id="A0A2I0TD23"/>
<keyword evidence="2" id="KW-1185">Reference proteome</keyword>
<organism evidence="1 2">
    <name type="scientific">Limosa lapponica baueri</name>
    <dbReference type="NCBI Taxonomy" id="1758121"/>
    <lineage>
        <taxon>Eukaryota</taxon>
        <taxon>Metazoa</taxon>
        <taxon>Chordata</taxon>
        <taxon>Craniata</taxon>
        <taxon>Vertebrata</taxon>
        <taxon>Euteleostomi</taxon>
        <taxon>Archelosauria</taxon>
        <taxon>Archosauria</taxon>
        <taxon>Dinosauria</taxon>
        <taxon>Saurischia</taxon>
        <taxon>Theropoda</taxon>
        <taxon>Coelurosauria</taxon>
        <taxon>Aves</taxon>
        <taxon>Neognathae</taxon>
        <taxon>Neoaves</taxon>
        <taxon>Charadriiformes</taxon>
        <taxon>Scolopacidae</taxon>
        <taxon>Limosa</taxon>
    </lineage>
</organism>
<name>A0A2I0TD23_LIMLA</name>
<sequence length="102" mass="11374">MQPTLRGGQKPLPSTTWYPPGRFQIANPVKLPSTRRNAEDAKEAAFFLHAGSSSLLERKAGLEVEGAGVKGFIYQFWVKDQRIQEGKGQRKHCMMDLKISAS</sequence>
<gene>
    <name evidence="1" type="ORF">llap_18024</name>
</gene>